<dbReference type="PROSITE" id="PS01036">
    <property type="entry name" value="HSP70_3"/>
    <property type="match status" value="1"/>
</dbReference>
<name>A0ABP8DH84_9ACTN</name>
<dbReference type="EMBL" id="BAABAT010000022">
    <property type="protein sequence ID" value="GAA4255934.1"/>
    <property type="molecule type" value="Genomic_DNA"/>
</dbReference>
<protein>
    <recommendedName>
        <fullName evidence="7">Pyrrolo-quinoline quinone repeat domain-containing protein</fullName>
    </recommendedName>
</protein>
<dbReference type="InterPro" id="IPR043129">
    <property type="entry name" value="ATPase_NBD"/>
</dbReference>
<proteinExistence type="inferred from homology"/>
<evidence type="ECO:0000256" key="2">
    <source>
        <dbReference type="ARBA" id="ARBA00022741"/>
    </source>
</evidence>
<reference evidence="9" key="1">
    <citation type="journal article" date="2019" name="Int. J. Syst. Evol. Microbiol.">
        <title>The Global Catalogue of Microorganisms (GCM) 10K type strain sequencing project: providing services to taxonomists for standard genome sequencing and annotation.</title>
        <authorList>
            <consortium name="The Broad Institute Genomics Platform"/>
            <consortium name="The Broad Institute Genome Sequencing Center for Infectious Disease"/>
            <person name="Wu L."/>
            <person name="Ma J."/>
        </authorList>
    </citation>
    <scope>NUCLEOTIDE SEQUENCE [LARGE SCALE GENOMIC DNA]</scope>
    <source>
        <strain evidence="9">JCM 17441</strain>
    </source>
</reference>
<dbReference type="Gene3D" id="2.130.10.10">
    <property type="entry name" value="YVTN repeat-like/Quinoprotein amine dehydrogenase"/>
    <property type="match status" value="1"/>
</dbReference>
<dbReference type="Gene3D" id="2.40.10.480">
    <property type="match status" value="2"/>
</dbReference>
<evidence type="ECO:0000313" key="8">
    <source>
        <dbReference type="EMBL" id="GAA4255934.1"/>
    </source>
</evidence>
<evidence type="ECO:0000256" key="3">
    <source>
        <dbReference type="ARBA" id="ARBA00022840"/>
    </source>
</evidence>
<evidence type="ECO:0000256" key="6">
    <source>
        <dbReference type="RuleBase" id="RU003322"/>
    </source>
</evidence>
<dbReference type="Pfam" id="PF13360">
    <property type="entry name" value="PQQ_2"/>
    <property type="match status" value="3"/>
</dbReference>
<organism evidence="8 9">
    <name type="scientific">Dactylosporangium darangshiense</name>
    <dbReference type="NCBI Taxonomy" id="579108"/>
    <lineage>
        <taxon>Bacteria</taxon>
        <taxon>Bacillati</taxon>
        <taxon>Actinomycetota</taxon>
        <taxon>Actinomycetes</taxon>
        <taxon>Micromonosporales</taxon>
        <taxon>Micromonosporaceae</taxon>
        <taxon>Dactylosporangium</taxon>
    </lineage>
</organism>
<feature type="domain" description="Pyrrolo-quinoline quinone repeat" evidence="7">
    <location>
        <begin position="707"/>
        <end position="770"/>
    </location>
</feature>
<dbReference type="SMART" id="SM00564">
    <property type="entry name" value="PQQ"/>
    <property type="match status" value="7"/>
</dbReference>
<dbReference type="InterPro" id="IPR018181">
    <property type="entry name" value="Heat_shock_70_CS"/>
</dbReference>
<evidence type="ECO:0000256" key="5">
    <source>
        <dbReference type="ARBA" id="ARBA00023186"/>
    </source>
</evidence>
<dbReference type="InterPro" id="IPR015943">
    <property type="entry name" value="WD40/YVTN_repeat-like_dom_sf"/>
</dbReference>
<keyword evidence="4" id="KW-0346">Stress response</keyword>
<dbReference type="Gene3D" id="3.90.640.10">
    <property type="entry name" value="Actin, Chain A, domain 4"/>
    <property type="match status" value="1"/>
</dbReference>
<sequence length="772" mass="82563">MTAWELAIDFGTSNTTVAMRTATGAPEVVEINNSRYLPSVVYLEQDGALTAGREAYRAALQFPERAERLPKRVLAEGEPVRIAKQDFTPAELVAVVLRKVAAEALRQHGGRAPQRVVLTHPARWDRRQVQALADAARLAGLPAPEFLAEPVAAAAYYADGKIALGSHIAIYDLGGGTFDTAVVRRTADGFELVGAPGGDANLGGEDFDEIVLGLVGTWASSADPDSWKELSEGTDRRSARDRASLREDVIAAKERLSERPTAEVYVPGPSDEFRLTRGEFEGAIDGHLRRSVTELRRTIVASGVAPESLAAVYLTGGSSRIPRVSDLVAEAVGRLPEVHGDPKSVVVLGALTRVEPIKADLFIPPLAEIVVRPAPVPVVPSGPRVTTVVQLPRIEPPINELVDDDGKAISLEMFHPLYASLAVSGDQLLVQANQLHAVDLRTRRLSWSYGRYAPGVVPRTPIVSGGHVFVTEPGDELVSLNASTGRQRWSYRHRAKLFKSAQKGMSNAQLAGSQVVVATQTGLVCVDANSGAERWACQPKESDFGLSGPRTDFMTALMVSAFAGIVFMALEHVAKAPLAQPVAVGDRIVSWCLKSNGVIAVDATTGKPAWGINELHLATVAGYGRTVYICGAAEDAVIMALDAMTGNRRWSKTPDGITFAPLGAAGRFLTADRDHLYVRAKDGGFLAFNAADGNLAWEYAGPRHAGNDGLVVDRDTGYYITDDGEVHAIDLSDGTERWIVDLDARAAARPVVAGGVVYALTEDGRVHMIEAL</sequence>
<keyword evidence="5" id="KW-0143">Chaperone</keyword>
<gene>
    <name evidence="8" type="ORF">GCM10022255_066770</name>
</gene>
<dbReference type="SUPFAM" id="SSF53067">
    <property type="entry name" value="Actin-like ATPase domain"/>
    <property type="match status" value="2"/>
</dbReference>
<dbReference type="InterPro" id="IPR013126">
    <property type="entry name" value="Hsp_70_fam"/>
</dbReference>
<dbReference type="SUPFAM" id="SSF50998">
    <property type="entry name" value="Quinoprotein alcohol dehydrogenase-like"/>
    <property type="match status" value="1"/>
</dbReference>
<dbReference type="Gene3D" id="3.30.420.40">
    <property type="match status" value="2"/>
</dbReference>
<dbReference type="PANTHER" id="PTHR19375">
    <property type="entry name" value="HEAT SHOCK PROTEIN 70KDA"/>
    <property type="match status" value="1"/>
</dbReference>
<evidence type="ECO:0000259" key="7">
    <source>
        <dbReference type="Pfam" id="PF13360"/>
    </source>
</evidence>
<accession>A0ABP8DH84</accession>
<dbReference type="InterPro" id="IPR018391">
    <property type="entry name" value="PQQ_b-propeller_rpt"/>
</dbReference>
<dbReference type="RefSeq" id="WP_345132952.1">
    <property type="nucleotide sequence ID" value="NZ_BAABAT010000022.1"/>
</dbReference>
<feature type="domain" description="Pyrrolo-quinoline quinone repeat" evidence="7">
    <location>
        <begin position="597"/>
        <end position="702"/>
    </location>
</feature>
<dbReference type="InterPro" id="IPR011047">
    <property type="entry name" value="Quinoprotein_ADH-like_sf"/>
</dbReference>
<comment type="caution">
    <text evidence="8">The sequence shown here is derived from an EMBL/GenBank/DDBJ whole genome shotgun (WGS) entry which is preliminary data.</text>
</comment>
<dbReference type="Pfam" id="PF00012">
    <property type="entry name" value="HSP70"/>
    <property type="match status" value="1"/>
</dbReference>
<dbReference type="InterPro" id="IPR002372">
    <property type="entry name" value="PQQ_rpt_dom"/>
</dbReference>
<evidence type="ECO:0000256" key="4">
    <source>
        <dbReference type="ARBA" id="ARBA00023016"/>
    </source>
</evidence>
<evidence type="ECO:0000256" key="1">
    <source>
        <dbReference type="ARBA" id="ARBA00007381"/>
    </source>
</evidence>
<comment type="similarity">
    <text evidence="1 6">Belongs to the heat shock protein 70 family.</text>
</comment>
<evidence type="ECO:0000313" key="9">
    <source>
        <dbReference type="Proteomes" id="UP001500620"/>
    </source>
</evidence>
<feature type="domain" description="Pyrrolo-quinoline quinone repeat" evidence="7">
    <location>
        <begin position="416"/>
        <end position="536"/>
    </location>
</feature>
<keyword evidence="3 6" id="KW-0067">ATP-binding</keyword>
<keyword evidence="2 6" id="KW-0547">Nucleotide-binding</keyword>
<keyword evidence="9" id="KW-1185">Reference proteome</keyword>
<dbReference type="PRINTS" id="PR00301">
    <property type="entry name" value="HEATSHOCK70"/>
</dbReference>
<dbReference type="Proteomes" id="UP001500620">
    <property type="component" value="Unassembled WGS sequence"/>
</dbReference>